<dbReference type="AlphaFoldDB" id="A0A061ET30"/>
<dbReference type="GO" id="GO:0004523">
    <property type="term" value="F:RNA-DNA hybrid ribonuclease activity"/>
    <property type="evidence" value="ECO:0007669"/>
    <property type="project" value="InterPro"/>
</dbReference>
<evidence type="ECO:0000259" key="1">
    <source>
        <dbReference type="Pfam" id="PF13456"/>
    </source>
</evidence>
<evidence type="ECO:0000313" key="3">
    <source>
        <dbReference type="Proteomes" id="UP000026915"/>
    </source>
</evidence>
<dbReference type="Proteomes" id="UP000026915">
    <property type="component" value="Chromosome 5"/>
</dbReference>
<name>A0A061ET30_THECC</name>
<dbReference type="InterPro" id="IPR012337">
    <property type="entry name" value="RNaseH-like_sf"/>
</dbReference>
<dbReference type="Gramene" id="EOY07562">
    <property type="protein sequence ID" value="EOY07562"/>
    <property type="gene ID" value="TCM_021964"/>
</dbReference>
<organism evidence="2 3">
    <name type="scientific">Theobroma cacao</name>
    <name type="common">Cacao</name>
    <name type="synonym">Cocoa</name>
    <dbReference type="NCBI Taxonomy" id="3641"/>
    <lineage>
        <taxon>Eukaryota</taxon>
        <taxon>Viridiplantae</taxon>
        <taxon>Streptophyta</taxon>
        <taxon>Embryophyta</taxon>
        <taxon>Tracheophyta</taxon>
        <taxon>Spermatophyta</taxon>
        <taxon>Magnoliopsida</taxon>
        <taxon>eudicotyledons</taxon>
        <taxon>Gunneridae</taxon>
        <taxon>Pentapetalae</taxon>
        <taxon>rosids</taxon>
        <taxon>malvids</taxon>
        <taxon>Malvales</taxon>
        <taxon>Malvaceae</taxon>
        <taxon>Byttnerioideae</taxon>
        <taxon>Theobroma</taxon>
    </lineage>
</organism>
<dbReference type="InterPro" id="IPR036397">
    <property type="entry name" value="RNaseH_sf"/>
</dbReference>
<dbReference type="EMBL" id="CM001883">
    <property type="protein sequence ID" value="EOY07562.1"/>
    <property type="molecule type" value="Genomic_DNA"/>
</dbReference>
<proteinExistence type="predicted"/>
<dbReference type="PANTHER" id="PTHR33033:SF121">
    <property type="entry name" value="POLYNUCLEOTIDYL TRANSFERASE, RIBONUCLEASE H-LIKE SUPERFAMILY PROTEIN"/>
    <property type="match status" value="1"/>
</dbReference>
<feature type="domain" description="RNase H type-1" evidence="1">
    <location>
        <begin position="88"/>
        <end position="190"/>
    </location>
</feature>
<reference evidence="2 3" key="1">
    <citation type="journal article" date="2013" name="Genome Biol.">
        <title>The genome sequence of the most widely cultivated cacao type and its use to identify candidate genes regulating pod color.</title>
        <authorList>
            <person name="Motamayor J.C."/>
            <person name="Mockaitis K."/>
            <person name="Schmutz J."/>
            <person name="Haiminen N."/>
            <person name="Iii D.L."/>
            <person name="Cornejo O."/>
            <person name="Findley S.D."/>
            <person name="Zheng P."/>
            <person name="Utro F."/>
            <person name="Royaert S."/>
            <person name="Saski C."/>
            <person name="Jenkins J."/>
            <person name="Podicheti R."/>
            <person name="Zhao M."/>
            <person name="Scheffler B.E."/>
            <person name="Stack J.C."/>
            <person name="Feltus F.A."/>
            <person name="Mustiga G.M."/>
            <person name="Amores F."/>
            <person name="Phillips W."/>
            <person name="Marelli J.P."/>
            <person name="May G.D."/>
            <person name="Shapiro H."/>
            <person name="Ma J."/>
            <person name="Bustamante C.D."/>
            <person name="Schnell R.J."/>
            <person name="Main D."/>
            <person name="Gilbert D."/>
            <person name="Parida L."/>
            <person name="Kuhn D.N."/>
        </authorList>
    </citation>
    <scope>NUCLEOTIDE SEQUENCE [LARGE SCALE GENOMIC DNA]</scope>
    <source>
        <strain evidence="3">cv. Matina 1-6</strain>
    </source>
</reference>
<dbReference type="GO" id="GO:0003676">
    <property type="term" value="F:nucleic acid binding"/>
    <property type="evidence" value="ECO:0007669"/>
    <property type="project" value="InterPro"/>
</dbReference>
<sequence length="241" mass="27984">MAFYAIVWSVWLYRNDTVFRRVTWNVDQVFDLLKQRVATWAPAKWHHEYGVVLDTERYPAEGTVIKRRMRTRIVEEWSKPRKGEMKYNVDGAAPGCPGKVGIGGIMRDEEGNTKIVFSKAIGVEDASVAEVRAVREAFLTFAGSKLVATYSLIIESDSKNAVKWTNKPSEAPRRLRKWILHIERLKKEEKKWVMFLCLCLDTWKGLYLYVLRFNERFHDDDGFSFEGQPQIVNINESGVLF</sequence>
<keyword evidence="3" id="KW-1185">Reference proteome</keyword>
<dbReference type="InterPro" id="IPR002156">
    <property type="entry name" value="RNaseH_domain"/>
</dbReference>
<protein>
    <recommendedName>
        <fullName evidence="1">RNase H type-1 domain-containing protein</fullName>
    </recommendedName>
</protein>
<gene>
    <name evidence="2" type="ORF">TCM_021964</name>
</gene>
<accession>A0A061ET30</accession>
<dbReference type="InParanoid" id="A0A061ET30"/>
<dbReference type="CDD" id="cd06222">
    <property type="entry name" value="RNase_H_like"/>
    <property type="match status" value="1"/>
</dbReference>
<dbReference type="InterPro" id="IPR044730">
    <property type="entry name" value="RNase_H-like_dom_plant"/>
</dbReference>
<dbReference type="Gene3D" id="3.30.420.10">
    <property type="entry name" value="Ribonuclease H-like superfamily/Ribonuclease H"/>
    <property type="match status" value="1"/>
</dbReference>
<dbReference type="HOGENOM" id="CLU_000680_21_0_1"/>
<dbReference type="eggNOG" id="KOG1075">
    <property type="taxonomic scope" value="Eukaryota"/>
</dbReference>
<dbReference type="SUPFAM" id="SSF53098">
    <property type="entry name" value="Ribonuclease H-like"/>
    <property type="match status" value="1"/>
</dbReference>
<dbReference type="Pfam" id="PF13456">
    <property type="entry name" value="RVT_3"/>
    <property type="match status" value="1"/>
</dbReference>
<dbReference type="PANTHER" id="PTHR33033">
    <property type="entry name" value="POLYNUCLEOTIDYL TRANSFERASE, RIBONUCLEASE H-LIKE SUPERFAMILY PROTEIN-RELATED"/>
    <property type="match status" value="1"/>
</dbReference>
<evidence type="ECO:0000313" key="2">
    <source>
        <dbReference type="EMBL" id="EOY07562.1"/>
    </source>
</evidence>